<dbReference type="InterPro" id="IPR024517">
    <property type="entry name" value="Glycogen_phosphorylase_DUF3417"/>
</dbReference>
<keyword evidence="4" id="KW-0663">Pyridoxal phosphate</keyword>
<reference evidence="6 7" key="1">
    <citation type="submission" date="2019-06" db="EMBL/GenBank/DDBJ databases">
        <title>Nitrosomonas stercoris KYUHI-S whole genome shotgun sequence.</title>
        <authorList>
            <person name="Nakagawa T."/>
            <person name="Tsuchiya Y."/>
            <person name="Takahashi R."/>
        </authorList>
    </citation>
    <scope>NUCLEOTIDE SEQUENCE [LARGE SCALE GENOMIC DNA]</scope>
    <source>
        <strain evidence="6 7">KYUHI-S</strain>
    </source>
</reference>
<dbReference type="Pfam" id="PF11897">
    <property type="entry name" value="DUF3417"/>
    <property type="match status" value="1"/>
</dbReference>
<protein>
    <submittedName>
        <fullName evidence="6">Glycogen phosphorylase</fullName>
    </submittedName>
</protein>
<dbReference type="KEGG" id="nst:Nstercoris_00303"/>
<sequence length="851" mass="97583">MTQRTAFTLTVSPKIPERLHRLEELANNLWYSWDRATRALFSRLDPHLWEIVGHSPKAFLRRVNESDLLKASKDLTFLSHYNSVLSAYDSYHSEPSRYQPIKDLNPRDQVAYFCFEFGFHESLPVYSGGLGILAGDHCKAASDLNLPFVAVGLLYRQGYFTQTIDEQGNQQSHYYDSDFEDLPIKPVLNDDGSEIRTSIQLPGRTVIIKIWRAQIGHVNLYLLDTDLPENSENDRLVTHQLYGGNKTMRIEQEIVLGIGGVAALDTMGIKPTIWHSNEGHAAFMMLARALKLVRQGLDFASAMEAVAACTIFTTHTAVPAGHDHFPEDMMHHYFRDIYSELKLSPEEFMTLGHTPQCNDFNMTALAIRMSRMQNGVSRIHRDVSANICSYMWPQIEPEENPIGYVTNGVHVPTFLAQEWIDLFDRQLGPQWRTTQHDPEFWAKIHDIPDHIFWSIRQSLKSQMFHGIRTRLTEQNIRNHGSEAHLDRLLKFADPLKPNILTLGFARRFATYKRATLLLRDLDRLRKLLLNPERPVVLIFAGKAHPADQPGQELIRRIYHIANMPEFRGHILLVEGYDLRLARRLVSGVDIWLNNPIYPLEASGTSGMKAGINGTLNLSILDGWWGEGHDGKNGWGIKPVSENMEASLRDAEEGRSLYEILQDQVIPLYYDHGKSGYSVEWVNMAKHSMASLLPQYSTRRMVGEYIQKYYTLASQQGAGYSQDNFAIAKNVSAWKARINTAWNGVSSRRLDIPCEHLEFGHTLHFKVAVKLNGLQPTDVIVELLLARQHKKIRLNEFQHFKLEYTGTIGSQEHQFELKHQPELCGKQQYYLRVYPYHPLLTHPLEMGKMIWL</sequence>
<dbReference type="Pfam" id="PF00343">
    <property type="entry name" value="Phosphorylase"/>
    <property type="match status" value="1"/>
</dbReference>
<dbReference type="AlphaFoldDB" id="A0A4Y1YJB5"/>
<evidence type="ECO:0000256" key="3">
    <source>
        <dbReference type="ARBA" id="ARBA00022533"/>
    </source>
</evidence>
<comment type="catalytic activity">
    <reaction evidence="1">
        <text>[(1-&gt;4)-alpha-D-glucosyl](n) + phosphate = [(1-&gt;4)-alpha-D-glucosyl](n-1) + alpha-D-glucose 1-phosphate</text>
        <dbReference type="Rhea" id="RHEA:41732"/>
        <dbReference type="Rhea" id="RHEA-COMP:9584"/>
        <dbReference type="Rhea" id="RHEA-COMP:9586"/>
        <dbReference type="ChEBI" id="CHEBI:15444"/>
        <dbReference type="ChEBI" id="CHEBI:43474"/>
        <dbReference type="ChEBI" id="CHEBI:58601"/>
        <dbReference type="EC" id="2.4.1.1"/>
    </reaction>
</comment>
<keyword evidence="3" id="KW-0021">Allosteric enzyme</keyword>
<proteinExistence type="inferred from homology"/>
<accession>A0A4Y1YJB5</accession>
<dbReference type="NCBIfam" id="TIGR02094">
    <property type="entry name" value="more_P_ylases"/>
    <property type="match status" value="1"/>
</dbReference>
<evidence type="ECO:0000259" key="5">
    <source>
        <dbReference type="Pfam" id="PF11897"/>
    </source>
</evidence>
<feature type="domain" description="DUF3417" evidence="5">
    <location>
        <begin position="15"/>
        <end position="123"/>
    </location>
</feature>
<evidence type="ECO:0000313" key="7">
    <source>
        <dbReference type="Proteomes" id="UP000316473"/>
    </source>
</evidence>
<evidence type="ECO:0000256" key="1">
    <source>
        <dbReference type="ARBA" id="ARBA00001275"/>
    </source>
</evidence>
<organism evidence="6 7">
    <name type="scientific">Nitrosomonas stercoris</name>
    <dbReference type="NCBI Taxonomy" id="1444684"/>
    <lineage>
        <taxon>Bacteria</taxon>
        <taxon>Pseudomonadati</taxon>
        <taxon>Pseudomonadota</taxon>
        <taxon>Betaproteobacteria</taxon>
        <taxon>Nitrosomonadales</taxon>
        <taxon>Nitrosomonadaceae</taxon>
        <taxon>Nitrosomonas</taxon>
    </lineage>
</organism>
<evidence type="ECO:0000256" key="2">
    <source>
        <dbReference type="ARBA" id="ARBA00006047"/>
    </source>
</evidence>
<comment type="similarity">
    <text evidence="2">Belongs to the glycogen phosphorylase family.</text>
</comment>
<dbReference type="PANTHER" id="PTHR42655:SF1">
    <property type="entry name" value="GLYCOGEN PHOSPHORYLASE"/>
    <property type="match status" value="1"/>
</dbReference>
<name>A0A4Y1YJB5_9PROT</name>
<gene>
    <name evidence="6" type="ORF">Nstercoris_00303</name>
</gene>
<dbReference type="GO" id="GO:0030170">
    <property type="term" value="F:pyridoxal phosphate binding"/>
    <property type="evidence" value="ECO:0007669"/>
    <property type="project" value="InterPro"/>
</dbReference>
<dbReference type="SUPFAM" id="SSF53756">
    <property type="entry name" value="UDP-Glycosyltransferase/glycogen phosphorylase"/>
    <property type="match status" value="1"/>
</dbReference>
<dbReference type="GO" id="GO:0005975">
    <property type="term" value="P:carbohydrate metabolic process"/>
    <property type="evidence" value="ECO:0007669"/>
    <property type="project" value="InterPro"/>
</dbReference>
<dbReference type="GO" id="GO:0008184">
    <property type="term" value="F:glycogen phosphorylase activity"/>
    <property type="evidence" value="ECO:0007669"/>
    <property type="project" value="InterPro"/>
</dbReference>
<dbReference type="PANTHER" id="PTHR42655">
    <property type="entry name" value="GLYCOGEN PHOSPHORYLASE"/>
    <property type="match status" value="1"/>
</dbReference>
<dbReference type="InterPro" id="IPR000811">
    <property type="entry name" value="Glyco_trans_35"/>
</dbReference>
<evidence type="ECO:0000256" key="4">
    <source>
        <dbReference type="PIRSR" id="PIRSR000460-1"/>
    </source>
</evidence>
<dbReference type="EMBL" id="AP019755">
    <property type="protein sequence ID" value="BBL34074.1"/>
    <property type="molecule type" value="Genomic_DNA"/>
</dbReference>
<evidence type="ECO:0000313" key="6">
    <source>
        <dbReference type="EMBL" id="BBL34074.1"/>
    </source>
</evidence>
<keyword evidence="7" id="KW-1185">Reference proteome</keyword>
<dbReference type="InterPro" id="IPR052182">
    <property type="entry name" value="Glycogen/Maltodextrin_Phosph"/>
</dbReference>
<dbReference type="InterPro" id="IPR011834">
    <property type="entry name" value="Agluc_phsphrylas"/>
</dbReference>
<dbReference type="Proteomes" id="UP000316473">
    <property type="component" value="Chromosome"/>
</dbReference>
<dbReference type="Gene3D" id="3.40.50.2000">
    <property type="entry name" value="Glycogen Phosphorylase B"/>
    <property type="match status" value="3"/>
</dbReference>
<feature type="modified residue" description="N6-(pyridoxal phosphate)lysine" evidence="4">
    <location>
        <position position="608"/>
    </location>
</feature>
<dbReference type="PIRSF" id="PIRSF000460">
    <property type="entry name" value="Pprylas_GlgP"/>
    <property type="match status" value="1"/>
</dbReference>